<dbReference type="AlphaFoldDB" id="A0A1I2XEF4"/>
<reference evidence="2 3" key="1">
    <citation type="submission" date="2016-10" db="EMBL/GenBank/DDBJ databases">
        <authorList>
            <person name="de Groot N.N."/>
        </authorList>
    </citation>
    <scope>NUCLEOTIDE SEQUENCE [LARGE SCALE GENOMIC DNA]</scope>
    <source>
        <strain evidence="2 3">DSM 18684</strain>
    </source>
</reference>
<dbReference type="PROSITE" id="PS51257">
    <property type="entry name" value="PROKAR_LIPOPROTEIN"/>
    <property type="match status" value="1"/>
</dbReference>
<keyword evidence="3" id="KW-1185">Reference proteome</keyword>
<dbReference type="SUPFAM" id="SSF81296">
    <property type="entry name" value="E set domains"/>
    <property type="match status" value="2"/>
</dbReference>
<dbReference type="InterPro" id="IPR013783">
    <property type="entry name" value="Ig-like_fold"/>
</dbReference>
<dbReference type="InterPro" id="IPR002909">
    <property type="entry name" value="IPT_dom"/>
</dbReference>
<dbReference type="EMBL" id="FOPP01000005">
    <property type="protein sequence ID" value="SFH11792.1"/>
    <property type="molecule type" value="Genomic_DNA"/>
</dbReference>
<dbReference type="Gene3D" id="2.60.120.430">
    <property type="entry name" value="Galactose-binding lectin"/>
    <property type="match status" value="1"/>
</dbReference>
<dbReference type="Proteomes" id="UP000199666">
    <property type="component" value="Unassembled WGS sequence"/>
</dbReference>
<dbReference type="Pfam" id="PF01833">
    <property type="entry name" value="TIG"/>
    <property type="match status" value="2"/>
</dbReference>
<dbReference type="OrthoDB" id="660167at2"/>
<name>A0A1I2XEF4_9SPHI</name>
<proteinExistence type="predicted"/>
<dbReference type="RefSeq" id="WP_090993682.1">
    <property type="nucleotide sequence ID" value="NZ_FOPP01000005.1"/>
</dbReference>
<dbReference type="Gene3D" id="2.60.40.10">
    <property type="entry name" value="Immunoglobulins"/>
    <property type="match status" value="2"/>
</dbReference>
<evidence type="ECO:0000313" key="2">
    <source>
        <dbReference type="EMBL" id="SFH11792.1"/>
    </source>
</evidence>
<gene>
    <name evidence="2" type="ORF">SAMN04489864_105185</name>
</gene>
<dbReference type="InterPro" id="IPR014756">
    <property type="entry name" value="Ig_E-set"/>
</dbReference>
<sequence length="340" mass="36568">MKRIKEYISVGFIMLTFMVVGACKKEKTENAAPPTISSINNLTDRGATLQSIGYGEWIVINGTNLSTTSKVDFNGTLAADSLIYADDNSITVKIPAELADPVNNPITVTTKFGTATLNFKVMQPGPQINDFDPSAGSPNDEVTIYGAYFKGVTDVTINGVAATILSNTKTEIKVKVPGGVSYGEVVVTTPVGTVTATKTFGVKHFIYEDALSNKWTNTSYSTLGLNFANTDVVKRGTNSILVNHKSFSALRFRLVSKFSTAGYSTLKLSMYGGPGTDGKKVKISVSPAAGSYELILTEGKWTDYQVPLINIGSPATIEYLTFQEFSGFTSSIYVDDIGFY</sequence>
<protein>
    <recommendedName>
        <fullName evidence="1">IPT/TIG domain-containing protein</fullName>
    </recommendedName>
</protein>
<feature type="domain" description="IPT/TIG" evidence="1">
    <location>
        <begin position="34"/>
        <end position="119"/>
    </location>
</feature>
<organism evidence="2 3">
    <name type="scientific">Pedobacter insulae</name>
    <dbReference type="NCBI Taxonomy" id="414048"/>
    <lineage>
        <taxon>Bacteria</taxon>
        <taxon>Pseudomonadati</taxon>
        <taxon>Bacteroidota</taxon>
        <taxon>Sphingobacteriia</taxon>
        <taxon>Sphingobacteriales</taxon>
        <taxon>Sphingobacteriaceae</taxon>
        <taxon>Pedobacter</taxon>
    </lineage>
</organism>
<accession>A0A1I2XEF4</accession>
<evidence type="ECO:0000259" key="1">
    <source>
        <dbReference type="Pfam" id="PF01833"/>
    </source>
</evidence>
<evidence type="ECO:0000313" key="3">
    <source>
        <dbReference type="Proteomes" id="UP000199666"/>
    </source>
</evidence>
<feature type="domain" description="IPT/TIG" evidence="1">
    <location>
        <begin position="126"/>
        <end position="193"/>
    </location>
</feature>
<dbReference type="STRING" id="414048.SAMN04489864_105185"/>